<dbReference type="KEGG" id="lto:RGQ30_26140"/>
<organism evidence="8 9">
    <name type="scientific">Limnobacter thiooxidans</name>
    <dbReference type="NCBI Taxonomy" id="131080"/>
    <lineage>
        <taxon>Bacteria</taxon>
        <taxon>Pseudomonadati</taxon>
        <taxon>Pseudomonadota</taxon>
        <taxon>Betaproteobacteria</taxon>
        <taxon>Burkholderiales</taxon>
        <taxon>Burkholderiaceae</taxon>
        <taxon>Limnobacter</taxon>
    </lineage>
</organism>
<evidence type="ECO:0000256" key="6">
    <source>
        <dbReference type="SAM" id="MobiDB-lite"/>
    </source>
</evidence>
<evidence type="ECO:0000256" key="7">
    <source>
        <dbReference type="SAM" id="SignalP"/>
    </source>
</evidence>
<accession>A0AA86J299</accession>
<proteinExistence type="predicted"/>
<dbReference type="EMBL" id="AP028947">
    <property type="protein sequence ID" value="BET27113.1"/>
    <property type="molecule type" value="Genomic_DNA"/>
</dbReference>
<protein>
    <submittedName>
        <fullName evidence="8">Holdfast anchoring protein HfaB</fullName>
    </submittedName>
</protein>
<feature type="compositionally biased region" description="Polar residues" evidence="6">
    <location>
        <begin position="361"/>
        <end position="376"/>
    </location>
</feature>
<keyword evidence="2 7" id="KW-0732">Signal</keyword>
<keyword evidence="3" id="KW-0472">Membrane</keyword>
<dbReference type="RefSeq" id="WP_338284500.1">
    <property type="nucleotide sequence ID" value="NZ_AP028947.1"/>
</dbReference>
<feature type="compositionally biased region" description="Low complexity" evidence="6">
    <location>
        <begin position="328"/>
        <end position="348"/>
    </location>
</feature>
<evidence type="ECO:0000256" key="2">
    <source>
        <dbReference type="ARBA" id="ARBA00022729"/>
    </source>
</evidence>
<evidence type="ECO:0000313" key="8">
    <source>
        <dbReference type="EMBL" id="BET27113.1"/>
    </source>
</evidence>
<evidence type="ECO:0000256" key="3">
    <source>
        <dbReference type="ARBA" id="ARBA00023136"/>
    </source>
</evidence>
<dbReference type="Proteomes" id="UP001329151">
    <property type="component" value="Chromosome"/>
</dbReference>
<reference evidence="8 9" key="1">
    <citation type="submission" date="2023-10" db="EMBL/GenBank/DDBJ databases">
        <title>Complete Genome Sequence of Limnobacter thiooxidans CS-K2T, Isolated from freshwater lake sediments in Bavaria, Germany.</title>
        <authorList>
            <person name="Naruki M."/>
            <person name="Watanabe A."/>
            <person name="Warashina T."/>
            <person name="Morita T."/>
            <person name="Arakawa K."/>
        </authorList>
    </citation>
    <scope>NUCLEOTIDE SEQUENCE [LARGE SCALE GENOMIC DNA]</scope>
    <source>
        <strain evidence="8 9">CS-K2</strain>
    </source>
</reference>
<keyword evidence="4" id="KW-0564">Palmitate</keyword>
<evidence type="ECO:0000313" key="9">
    <source>
        <dbReference type="Proteomes" id="UP001329151"/>
    </source>
</evidence>
<feature type="signal peptide" evidence="7">
    <location>
        <begin position="1"/>
        <end position="16"/>
    </location>
</feature>
<keyword evidence="1" id="KW-1003">Cell membrane</keyword>
<dbReference type="Pfam" id="PF03783">
    <property type="entry name" value="CsgG"/>
    <property type="match status" value="1"/>
</dbReference>
<feature type="chain" id="PRO_5041672987" evidence="7">
    <location>
        <begin position="17"/>
        <end position="391"/>
    </location>
</feature>
<dbReference type="PANTHER" id="PTHR41164:SF1">
    <property type="entry name" value="CURLI PRODUCTION ASSEMBLY_TRANSPORT COMPONENT CSGG"/>
    <property type="match status" value="1"/>
</dbReference>
<dbReference type="GO" id="GO:0030288">
    <property type="term" value="C:outer membrane-bounded periplasmic space"/>
    <property type="evidence" value="ECO:0007669"/>
    <property type="project" value="InterPro"/>
</dbReference>
<dbReference type="InterPro" id="IPR005534">
    <property type="entry name" value="Curli_assmbl/transp-comp_CsgG"/>
</dbReference>
<keyword evidence="9" id="KW-1185">Reference proteome</keyword>
<name>A0AA86J299_9BURK</name>
<sequence length="391" mass="42041">MFRYSALKLAFITALAATGSACTTLPSFSKAEYVSAFDGASVMENKTRYSQALECLKPMVGGRGPNAKRFAVGRVSDFTGKEDLVNGKRLTQGAALMVISALAKTGVPMVERFDTSIADMELKYSDNKLITDNPDSKAHRQIFSGSLPGSDFHIVGGITEVNYNIRSGSLESSIRFIGAAARYFVMNVAVDLRVVNTKTLEVVNTQSLQKQIIGTELSGGYFRLFSDGLVDVNAAERTQEPIQKGVRMVIEQAVFNMLTEMNNLPAQNCARLSTANLESEQETQAAAAPMPVNQRSNNPIVLTPPPALNASRQGENVSIDSYTGEIVRPAPSAASSPSAANSNRAAAPQSEVTELKGLFGTGSTPQEPASTSNTTREMQEKLLWGSRPQIR</sequence>
<feature type="region of interest" description="Disordered" evidence="6">
    <location>
        <begin position="328"/>
        <end position="391"/>
    </location>
</feature>
<gene>
    <name evidence="8" type="primary">hfaB</name>
    <name evidence="8" type="ORF">RGQ30_26140</name>
</gene>
<feature type="region of interest" description="Disordered" evidence="6">
    <location>
        <begin position="275"/>
        <end position="298"/>
    </location>
</feature>
<keyword evidence="5" id="KW-0449">Lipoprotein</keyword>
<dbReference type="PANTHER" id="PTHR41164">
    <property type="entry name" value="CURLI PRODUCTION ASSEMBLY/TRANSPORT COMPONENT CSGG"/>
    <property type="match status" value="1"/>
</dbReference>
<feature type="compositionally biased region" description="Polar residues" evidence="6">
    <location>
        <begin position="275"/>
        <end position="284"/>
    </location>
</feature>
<evidence type="ECO:0000256" key="1">
    <source>
        <dbReference type="ARBA" id="ARBA00022475"/>
    </source>
</evidence>
<dbReference type="Gene3D" id="3.40.50.10610">
    <property type="entry name" value="ABC-type transport auxiliary lipoprotein component"/>
    <property type="match status" value="1"/>
</dbReference>
<dbReference type="PROSITE" id="PS51257">
    <property type="entry name" value="PROKAR_LIPOPROTEIN"/>
    <property type="match status" value="1"/>
</dbReference>
<evidence type="ECO:0000256" key="5">
    <source>
        <dbReference type="ARBA" id="ARBA00023288"/>
    </source>
</evidence>
<evidence type="ECO:0000256" key="4">
    <source>
        <dbReference type="ARBA" id="ARBA00023139"/>
    </source>
</evidence>
<dbReference type="AlphaFoldDB" id="A0AA86J299"/>